<dbReference type="InterPro" id="IPR008936">
    <property type="entry name" value="Rho_GTPase_activation_prot"/>
</dbReference>
<proteinExistence type="predicted"/>
<gene>
    <name evidence="4" type="ORF">ILUMI_27187</name>
</gene>
<dbReference type="Gene3D" id="1.10.555.10">
    <property type="entry name" value="Rho GTPase activation protein"/>
    <property type="match status" value="1"/>
</dbReference>
<dbReference type="GO" id="GO:0005096">
    <property type="term" value="F:GTPase activator activity"/>
    <property type="evidence" value="ECO:0007669"/>
    <property type="project" value="UniProtKB-KW"/>
</dbReference>
<name>A0A8K0C714_IGNLU</name>
<dbReference type="Pfam" id="PF00620">
    <property type="entry name" value="RhoGAP"/>
    <property type="match status" value="1"/>
</dbReference>
<evidence type="ECO:0000256" key="1">
    <source>
        <dbReference type="ARBA" id="ARBA00022468"/>
    </source>
</evidence>
<keyword evidence="5" id="KW-1185">Reference proteome</keyword>
<dbReference type="Proteomes" id="UP000801492">
    <property type="component" value="Unassembled WGS sequence"/>
</dbReference>
<feature type="compositionally biased region" description="Basic residues" evidence="2">
    <location>
        <begin position="596"/>
        <end position="606"/>
    </location>
</feature>
<reference evidence="4" key="1">
    <citation type="submission" date="2019-08" db="EMBL/GenBank/DDBJ databases">
        <title>The genome of the North American firefly Photinus pyralis.</title>
        <authorList>
            <consortium name="Photinus pyralis genome working group"/>
            <person name="Fallon T.R."/>
            <person name="Sander Lower S.E."/>
            <person name="Weng J.-K."/>
        </authorList>
    </citation>
    <scope>NUCLEOTIDE SEQUENCE</scope>
    <source>
        <strain evidence="4">TRF0915ILg1</strain>
        <tissue evidence="4">Whole body</tissue>
    </source>
</reference>
<accession>A0A8K0C714</accession>
<dbReference type="GO" id="GO:0007165">
    <property type="term" value="P:signal transduction"/>
    <property type="evidence" value="ECO:0007669"/>
    <property type="project" value="InterPro"/>
</dbReference>
<keyword evidence="1" id="KW-0343">GTPase activation</keyword>
<dbReference type="SUPFAM" id="SSF48350">
    <property type="entry name" value="GTPase activation domain, GAP"/>
    <property type="match status" value="1"/>
</dbReference>
<evidence type="ECO:0000313" key="4">
    <source>
        <dbReference type="EMBL" id="KAF2878977.1"/>
    </source>
</evidence>
<protein>
    <recommendedName>
        <fullName evidence="3">Rho-GAP domain-containing protein</fullName>
    </recommendedName>
</protein>
<dbReference type="GO" id="GO:0051056">
    <property type="term" value="P:regulation of small GTPase mediated signal transduction"/>
    <property type="evidence" value="ECO:0007669"/>
    <property type="project" value="TreeGrafter"/>
</dbReference>
<dbReference type="PROSITE" id="PS50238">
    <property type="entry name" value="RHOGAP"/>
    <property type="match status" value="1"/>
</dbReference>
<organism evidence="4 5">
    <name type="scientific">Ignelater luminosus</name>
    <name type="common">Cucubano</name>
    <name type="synonym">Pyrophorus luminosus</name>
    <dbReference type="NCBI Taxonomy" id="2038154"/>
    <lineage>
        <taxon>Eukaryota</taxon>
        <taxon>Metazoa</taxon>
        <taxon>Ecdysozoa</taxon>
        <taxon>Arthropoda</taxon>
        <taxon>Hexapoda</taxon>
        <taxon>Insecta</taxon>
        <taxon>Pterygota</taxon>
        <taxon>Neoptera</taxon>
        <taxon>Endopterygota</taxon>
        <taxon>Coleoptera</taxon>
        <taxon>Polyphaga</taxon>
        <taxon>Elateriformia</taxon>
        <taxon>Elateroidea</taxon>
        <taxon>Elateridae</taxon>
        <taxon>Agrypninae</taxon>
        <taxon>Pyrophorini</taxon>
        <taxon>Ignelater</taxon>
    </lineage>
</organism>
<feature type="domain" description="Rho-GAP" evidence="3">
    <location>
        <begin position="349"/>
        <end position="569"/>
    </location>
</feature>
<dbReference type="InterPro" id="IPR000198">
    <property type="entry name" value="RhoGAP_dom"/>
</dbReference>
<dbReference type="AlphaFoldDB" id="A0A8K0C714"/>
<feature type="compositionally biased region" description="Basic residues" evidence="2">
    <location>
        <begin position="97"/>
        <end position="108"/>
    </location>
</feature>
<feature type="region of interest" description="Disordered" evidence="2">
    <location>
        <begin position="97"/>
        <end position="138"/>
    </location>
</feature>
<evidence type="ECO:0000313" key="5">
    <source>
        <dbReference type="Proteomes" id="UP000801492"/>
    </source>
</evidence>
<dbReference type="EMBL" id="VTPC01091249">
    <property type="protein sequence ID" value="KAF2878977.1"/>
    <property type="molecule type" value="Genomic_DNA"/>
</dbReference>
<evidence type="ECO:0000256" key="2">
    <source>
        <dbReference type="SAM" id="MobiDB-lite"/>
    </source>
</evidence>
<dbReference type="GO" id="GO:0005737">
    <property type="term" value="C:cytoplasm"/>
    <property type="evidence" value="ECO:0007669"/>
    <property type="project" value="TreeGrafter"/>
</dbReference>
<feature type="compositionally biased region" description="Basic and acidic residues" evidence="2">
    <location>
        <begin position="582"/>
        <end position="595"/>
    </location>
</feature>
<dbReference type="OrthoDB" id="27680at2759"/>
<dbReference type="PANTHER" id="PTHR14963:SF1">
    <property type="entry name" value="RHO GTPASE-ACTIVATING PROTEIN CONUNDRUM"/>
    <property type="match status" value="1"/>
</dbReference>
<feature type="compositionally biased region" description="Low complexity" evidence="2">
    <location>
        <begin position="121"/>
        <end position="132"/>
    </location>
</feature>
<sequence>MEATVDIGLGREALRLYISEVKDSQLEVEFEEEEHLLLDEVEQATDFLQKAGLSDLSKTYHEGQEITDSMVNDSVRQRNLTEKQAQTVRSRVRTLNKTLRSRQPRRKQRQDIRDVAWNAETSSTGTRSRSATPDSLDSAEAIREDLTSDEDQQLSLPHFPLDSGTMVFKGKLKWTSSEPLQNKFSRAEHRGDIAHLGSENVILKGYQPLNEYGTLTRRERSGSDPTTDVLNSIENHNSEDFINQPVNLHSKLSRSHNSLIISSTDEPVCLMGNVGMSFEGLMKQNESEIHNEDFANSTSICVDELTDSQYQHLKPLLWVEITALFDQYNITILKRKSSTKSKRGNVFGVNLSTLVMRDMPRPTDTSMVPQIFQSIIHQLNTRCLDDDGIIRIGGQQHRLNYLYNEIETKFYNNRKHIENLLNQATGHELTGILKKLLRDLPDTIFTMELFDMFYKCSLISSCQDRFTALNLLVLLLPVEHRNTFRLLLQFCINVINHKDQNRMTLHNVSTITAPTFFSQKLPKDIGKMDKVDLKSTKNPPKEEQYKHLHDTAVYCCIMEQMLKYGNSLWMVPTDLAQQAKEAQRRAQDRKDLGKERRLRYGKKKLQRSSTQYEPGSMASPRIKKSDFYI</sequence>
<feature type="region of interest" description="Disordered" evidence="2">
    <location>
        <begin position="582"/>
        <end position="629"/>
    </location>
</feature>
<dbReference type="PANTHER" id="PTHR14963">
    <property type="entry name" value="RHO GTPASE ACTIVATING PROTEIN 18,19-RELATED"/>
    <property type="match status" value="1"/>
</dbReference>
<evidence type="ECO:0000259" key="3">
    <source>
        <dbReference type="PROSITE" id="PS50238"/>
    </source>
</evidence>
<dbReference type="GO" id="GO:0030833">
    <property type="term" value="P:regulation of actin filament polymerization"/>
    <property type="evidence" value="ECO:0007669"/>
    <property type="project" value="TreeGrafter"/>
</dbReference>
<dbReference type="SMART" id="SM00324">
    <property type="entry name" value="RhoGAP"/>
    <property type="match status" value="1"/>
</dbReference>
<comment type="caution">
    <text evidence="4">The sequence shown here is derived from an EMBL/GenBank/DDBJ whole genome shotgun (WGS) entry which is preliminary data.</text>
</comment>